<protein>
    <submittedName>
        <fullName evidence="1">Uncharacterized protein</fullName>
    </submittedName>
</protein>
<dbReference type="InterPro" id="IPR033557">
    <property type="entry name" value="CIMAP2"/>
</dbReference>
<dbReference type="EMBL" id="JABFDY010000023">
    <property type="protein sequence ID" value="KAF7690191.1"/>
    <property type="molecule type" value="Genomic_DNA"/>
</dbReference>
<reference evidence="1" key="1">
    <citation type="submission" date="2020-08" db="EMBL/GenBank/DDBJ databases">
        <title>Chromosome-level assembly of Southern catfish (Silurus meridionalis) provides insights into visual adaptation to the nocturnal and benthic lifestyles.</title>
        <authorList>
            <person name="Zhang Y."/>
            <person name="Wang D."/>
            <person name="Peng Z."/>
        </authorList>
    </citation>
    <scope>NUCLEOTIDE SEQUENCE</scope>
    <source>
        <strain evidence="1">SWU-2019-XX</strain>
        <tissue evidence="1">Muscle</tissue>
    </source>
</reference>
<proteinExistence type="predicted"/>
<evidence type="ECO:0000313" key="2">
    <source>
        <dbReference type="Proteomes" id="UP000606274"/>
    </source>
</evidence>
<dbReference type="PANTHER" id="PTHR34914:SF1">
    <property type="entry name" value="LYMPHOCYTE EXPANSION MOLECULE"/>
    <property type="match status" value="1"/>
</dbReference>
<dbReference type="OrthoDB" id="6275292at2759"/>
<accession>A0A8T0AFI2</accession>
<name>A0A8T0AFI2_SILME</name>
<evidence type="ECO:0000313" key="1">
    <source>
        <dbReference type="EMBL" id="KAF7690191.1"/>
    </source>
</evidence>
<dbReference type="PANTHER" id="PTHR34914">
    <property type="entry name" value="LYMPHOCYTE EXPANSION MOLECULE"/>
    <property type="match status" value="1"/>
</dbReference>
<organism evidence="1 2">
    <name type="scientific">Silurus meridionalis</name>
    <name type="common">Southern catfish</name>
    <name type="synonym">Silurus soldatovi meridionalis</name>
    <dbReference type="NCBI Taxonomy" id="175797"/>
    <lineage>
        <taxon>Eukaryota</taxon>
        <taxon>Metazoa</taxon>
        <taxon>Chordata</taxon>
        <taxon>Craniata</taxon>
        <taxon>Vertebrata</taxon>
        <taxon>Euteleostomi</taxon>
        <taxon>Actinopterygii</taxon>
        <taxon>Neopterygii</taxon>
        <taxon>Teleostei</taxon>
        <taxon>Ostariophysi</taxon>
        <taxon>Siluriformes</taxon>
        <taxon>Siluridae</taxon>
        <taxon>Silurus</taxon>
    </lineage>
</organism>
<dbReference type="AlphaFoldDB" id="A0A8T0AFI2"/>
<comment type="caution">
    <text evidence="1">The sequence shown here is derived from an EMBL/GenBank/DDBJ whole genome shotgun (WGS) entry which is preliminary data.</text>
</comment>
<sequence length="336" mass="37806">MEKLRLQGAPFGSKSPRLCTEVYPANKRLGTYTQLSYSKRMINGTKTEIGPFTYNLTSFTEELQKKPGSLRGICDTREKRFKDSQLFPRSITPGPGTYGNGGIPSAAVEEKARMSVGRCPTIGRAKRFGCDTGDSGLGPGTYNLKSFTELMLSRKVGKDRPYYLSTRTRELFSPPKGVCPDPCKYPIELPKFGEDLQKPEKRKHGVFGIIEQYPAIPTERIYLSTLSQCSRPVTSPGPGWYNVAAMTPKYRSGSGKQAPFLSTAPRTSKRTEMMLNKNYNPIGPGRYNIPEVWLNKSKYSHRSSFLSGTKRYLHSPERDKFYQERLRPANVPLKSR</sequence>
<gene>
    <name evidence="1" type="ORF">HF521_011995</name>
</gene>
<keyword evidence="2" id="KW-1185">Reference proteome</keyword>
<dbReference type="Proteomes" id="UP000606274">
    <property type="component" value="Unassembled WGS sequence"/>
</dbReference>